<keyword evidence="2" id="KW-0808">Transferase</keyword>
<dbReference type="InterPro" id="IPR029063">
    <property type="entry name" value="SAM-dependent_MTases_sf"/>
</dbReference>
<gene>
    <name evidence="2" type="ORF">SAMN04487771_101813</name>
</gene>
<dbReference type="SUPFAM" id="SSF53335">
    <property type="entry name" value="S-adenosyl-L-methionine-dependent methyltransferases"/>
    <property type="match status" value="1"/>
</dbReference>
<dbReference type="EMBL" id="FOIL01000018">
    <property type="protein sequence ID" value="SET43338.1"/>
    <property type="molecule type" value="Genomic_DNA"/>
</dbReference>
<dbReference type="NCBIfam" id="TIGR01444">
    <property type="entry name" value="fkbM_fam"/>
    <property type="match status" value="1"/>
</dbReference>
<evidence type="ECO:0000313" key="3">
    <source>
        <dbReference type="Proteomes" id="UP000199820"/>
    </source>
</evidence>
<feature type="domain" description="Methyltransferase FkbM" evidence="1">
    <location>
        <begin position="215"/>
        <end position="347"/>
    </location>
</feature>
<evidence type="ECO:0000259" key="1">
    <source>
        <dbReference type="Pfam" id="PF05050"/>
    </source>
</evidence>
<accession>A0A1I0EDN9</accession>
<dbReference type="InterPro" id="IPR006342">
    <property type="entry name" value="FkbM_mtfrase"/>
</dbReference>
<dbReference type="PANTHER" id="PTHR34203">
    <property type="entry name" value="METHYLTRANSFERASE, FKBM FAMILY PROTEIN"/>
    <property type="match status" value="1"/>
</dbReference>
<dbReference type="AlphaFoldDB" id="A0A1I0EDN9"/>
<organism evidence="2 3">
    <name type="scientific">[Clostridium] aminophilum</name>
    <dbReference type="NCBI Taxonomy" id="1526"/>
    <lineage>
        <taxon>Bacteria</taxon>
        <taxon>Bacillati</taxon>
        <taxon>Bacillota</taxon>
        <taxon>Clostridia</taxon>
        <taxon>Lachnospirales</taxon>
        <taxon>Lachnospiraceae</taxon>
    </lineage>
</organism>
<reference evidence="2 3" key="1">
    <citation type="submission" date="2016-10" db="EMBL/GenBank/DDBJ databases">
        <authorList>
            <person name="de Groot N.N."/>
        </authorList>
    </citation>
    <scope>NUCLEOTIDE SEQUENCE [LARGE SCALE GENOMIC DNA]</scope>
    <source>
        <strain evidence="2 3">KH1P1</strain>
    </source>
</reference>
<dbReference type="GO" id="GO:0032259">
    <property type="term" value="P:methylation"/>
    <property type="evidence" value="ECO:0007669"/>
    <property type="project" value="UniProtKB-KW"/>
</dbReference>
<dbReference type="Pfam" id="PF05050">
    <property type="entry name" value="Methyltransf_21"/>
    <property type="match status" value="1"/>
</dbReference>
<protein>
    <submittedName>
        <fullName evidence="2">Methyltransferase, FkbM family</fullName>
    </submittedName>
</protein>
<keyword evidence="3" id="KW-1185">Reference proteome</keyword>
<proteinExistence type="predicted"/>
<evidence type="ECO:0000313" key="2">
    <source>
        <dbReference type="EMBL" id="SET43338.1"/>
    </source>
</evidence>
<dbReference type="PRINTS" id="PR00411">
    <property type="entry name" value="PNDRDTASEI"/>
</dbReference>
<dbReference type="OrthoDB" id="5329963at2"/>
<dbReference type="RefSeq" id="WP_074649366.1">
    <property type="nucleotide sequence ID" value="NZ_FOIL01000018.1"/>
</dbReference>
<dbReference type="InterPro" id="IPR052514">
    <property type="entry name" value="SAM-dependent_MTase"/>
</dbReference>
<sequence>MDYREIAFKLIKSKYDVSKDLVVKGLFGDYLKKLKTQYGAFCVFGAGSLGIDMIDLIKSFGLEVDYVCDNNYEQIRNRFSENPQPICFDDLCKIKDKCLVFVSPSNGPVKANTAINLQLQKSNFDHVISTPIWKNMVYLLREIGEVDKEYFLDRVMQIIDWCEDDFSKRVFTAVLEQLFCDYRTVNIVNNIEEYYDPHQYFTDFVGKRSDECFVDCGAFVGDTFELFYQWSGGEYEKYYGFELDPKNLKRLRSNIYQIEKNHSRIELFGCGLHDKNEKMKAYLRNDTSYVMGTNSIGYDASEIVELKTLDDCLEGRKVTFLKMDIENSEIPALYGARKIITEQKPLCAISNYHGLKQLIEVPAILKSMNPEYRIRLRAHSTVGHDIVCYAMDQEDNRNM</sequence>
<dbReference type="Proteomes" id="UP000199820">
    <property type="component" value="Unassembled WGS sequence"/>
</dbReference>
<dbReference type="Gene3D" id="3.40.50.150">
    <property type="entry name" value="Vaccinia Virus protein VP39"/>
    <property type="match status" value="1"/>
</dbReference>
<dbReference type="GO" id="GO:0008168">
    <property type="term" value="F:methyltransferase activity"/>
    <property type="evidence" value="ECO:0007669"/>
    <property type="project" value="UniProtKB-KW"/>
</dbReference>
<name>A0A1I0EDN9_9FIRM</name>
<dbReference type="PANTHER" id="PTHR34203:SF15">
    <property type="entry name" value="SLL1173 PROTEIN"/>
    <property type="match status" value="1"/>
</dbReference>
<keyword evidence="2" id="KW-0489">Methyltransferase</keyword>